<evidence type="ECO:0000256" key="1">
    <source>
        <dbReference type="PROSITE-ProRule" id="PRU00175"/>
    </source>
</evidence>
<feature type="region of interest" description="Disordered" evidence="2">
    <location>
        <begin position="63"/>
        <end position="130"/>
    </location>
</feature>
<proteinExistence type="predicted"/>
<dbReference type="EMBL" id="WHWC01000005">
    <property type="protein sequence ID" value="KAG8383080.1"/>
    <property type="molecule type" value="Genomic_DNA"/>
</dbReference>
<dbReference type="SUPFAM" id="SSF57850">
    <property type="entry name" value="RING/U-box"/>
    <property type="match status" value="1"/>
</dbReference>
<dbReference type="Proteomes" id="UP000826271">
    <property type="component" value="Unassembled WGS sequence"/>
</dbReference>
<reference evidence="4" key="1">
    <citation type="submission" date="2019-10" db="EMBL/GenBank/DDBJ databases">
        <authorList>
            <person name="Zhang R."/>
            <person name="Pan Y."/>
            <person name="Wang J."/>
            <person name="Ma R."/>
            <person name="Yu S."/>
        </authorList>
    </citation>
    <scope>NUCLEOTIDE SEQUENCE</scope>
    <source>
        <strain evidence="4">LA-IB0</strain>
        <tissue evidence="4">Leaf</tissue>
    </source>
</reference>
<sequence>MIRDPSVGPNEPYWQTNTSFSPRPSTWDFRFQSEALSQSGESRNSLGENNLADHRFLVSDGVGPYFSSPPDISPAQQWTPPPIQEFSSDDYGTSKRDVVSRPLTLSPTMEGTSAAQYSRGSTPSQSDSSCDYESIANSHSSSCNFTTGLSFTSKPIHPFSFPSDFDARRDGHPLDSTSDNVNVTQTPLPLEYHLFTKSRGGSSDHHRCGLCERLISRKSPWNSRCDMPVAGVLACRHVFHAECLEQTTPKGRGNDPPCPVCAKIDEENSQECRVFSKLSKLTSVRSLHEEGPSKTWGCARAGDCVGGALRSPTRNKLMSLSTSRIRKNLLVKCNPGREFPGKLRISGSFSSRLFKGSAEHGDAGSSKITGGSDLK</sequence>
<organism evidence="4 5">
    <name type="scientific">Buddleja alternifolia</name>
    <dbReference type="NCBI Taxonomy" id="168488"/>
    <lineage>
        <taxon>Eukaryota</taxon>
        <taxon>Viridiplantae</taxon>
        <taxon>Streptophyta</taxon>
        <taxon>Embryophyta</taxon>
        <taxon>Tracheophyta</taxon>
        <taxon>Spermatophyta</taxon>
        <taxon>Magnoliopsida</taxon>
        <taxon>eudicotyledons</taxon>
        <taxon>Gunneridae</taxon>
        <taxon>Pentapetalae</taxon>
        <taxon>asterids</taxon>
        <taxon>lamiids</taxon>
        <taxon>Lamiales</taxon>
        <taxon>Scrophulariaceae</taxon>
        <taxon>Buddlejeae</taxon>
        <taxon>Buddleja</taxon>
    </lineage>
</organism>
<comment type="caution">
    <text evidence="4">The sequence shown here is derived from an EMBL/GenBank/DDBJ whole genome shotgun (WGS) entry which is preliminary data.</text>
</comment>
<evidence type="ECO:0000313" key="4">
    <source>
        <dbReference type="EMBL" id="KAG8383080.1"/>
    </source>
</evidence>
<protein>
    <recommendedName>
        <fullName evidence="3">RING-type domain-containing protein</fullName>
    </recommendedName>
</protein>
<dbReference type="PANTHER" id="PTHR31150:SF23">
    <property type="entry name" value="MANDELONITRILE LYASE-RELATED"/>
    <property type="match status" value="1"/>
</dbReference>
<keyword evidence="1" id="KW-0862">Zinc</keyword>
<evidence type="ECO:0000259" key="3">
    <source>
        <dbReference type="PROSITE" id="PS50089"/>
    </source>
</evidence>
<dbReference type="InterPro" id="IPR013083">
    <property type="entry name" value="Znf_RING/FYVE/PHD"/>
</dbReference>
<name>A0AAV6XV02_9LAMI</name>
<dbReference type="Gene3D" id="3.30.40.10">
    <property type="entry name" value="Zinc/RING finger domain, C3HC4 (zinc finger)"/>
    <property type="match status" value="1"/>
</dbReference>
<keyword evidence="1" id="KW-0863">Zinc-finger</keyword>
<evidence type="ECO:0000256" key="2">
    <source>
        <dbReference type="SAM" id="MobiDB-lite"/>
    </source>
</evidence>
<dbReference type="InterPro" id="IPR001841">
    <property type="entry name" value="Znf_RING"/>
</dbReference>
<evidence type="ECO:0000313" key="5">
    <source>
        <dbReference type="Proteomes" id="UP000826271"/>
    </source>
</evidence>
<dbReference type="PANTHER" id="PTHR31150">
    <property type="entry name" value="EXPRESSED PROTEIN"/>
    <property type="match status" value="1"/>
</dbReference>
<gene>
    <name evidence="4" type="ORF">BUALT_Bualt05G0147400</name>
</gene>
<feature type="region of interest" description="Disordered" evidence="2">
    <location>
        <begin position="356"/>
        <end position="375"/>
    </location>
</feature>
<dbReference type="PROSITE" id="PS50089">
    <property type="entry name" value="ZF_RING_2"/>
    <property type="match status" value="1"/>
</dbReference>
<feature type="compositionally biased region" description="Polar residues" evidence="2">
    <location>
        <begin position="13"/>
        <end position="24"/>
    </location>
</feature>
<keyword evidence="1" id="KW-0479">Metal-binding</keyword>
<dbReference type="AlphaFoldDB" id="A0AAV6XV02"/>
<dbReference type="GO" id="GO:0008270">
    <property type="term" value="F:zinc ion binding"/>
    <property type="evidence" value="ECO:0007669"/>
    <property type="project" value="UniProtKB-KW"/>
</dbReference>
<keyword evidence="5" id="KW-1185">Reference proteome</keyword>
<feature type="domain" description="RING-type" evidence="3">
    <location>
        <begin position="208"/>
        <end position="261"/>
    </location>
</feature>
<feature type="compositionally biased region" description="Polar residues" evidence="2">
    <location>
        <begin position="103"/>
        <end position="130"/>
    </location>
</feature>
<accession>A0AAV6XV02</accession>
<feature type="region of interest" description="Disordered" evidence="2">
    <location>
        <begin position="1"/>
        <end position="26"/>
    </location>
</feature>